<dbReference type="PROSITE" id="PS00233">
    <property type="entry name" value="CHIT_BIND_RR_1"/>
    <property type="match status" value="1"/>
</dbReference>
<sequence>MFKIIVLLGVAFGLASAQLQAQLSPNHPHFSQVLRGNSVNDERGQFNYGYETSHGIRNDANGYVKNPEASPEDRILHIGGSYAYYTPDGALHEVTYTADENGFKPVIKVTQG</sequence>
<reference evidence="4" key="1">
    <citation type="submission" date="2021-06" db="EMBL/GenBank/DDBJ databases">
        <authorList>
            <person name="Hodson N. C."/>
            <person name="Mongue J. A."/>
            <person name="Jaron S. K."/>
        </authorList>
    </citation>
    <scope>NUCLEOTIDE SEQUENCE</scope>
</reference>
<dbReference type="OrthoDB" id="6761795at2759"/>
<dbReference type="PROSITE" id="PS51155">
    <property type="entry name" value="CHIT_BIND_RR_2"/>
    <property type="match status" value="1"/>
</dbReference>
<organism evidence="4 5">
    <name type="scientific">Allacma fusca</name>
    <dbReference type="NCBI Taxonomy" id="39272"/>
    <lineage>
        <taxon>Eukaryota</taxon>
        <taxon>Metazoa</taxon>
        <taxon>Ecdysozoa</taxon>
        <taxon>Arthropoda</taxon>
        <taxon>Hexapoda</taxon>
        <taxon>Collembola</taxon>
        <taxon>Symphypleona</taxon>
        <taxon>Sminthuridae</taxon>
        <taxon>Allacma</taxon>
    </lineage>
</organism>
<keyword evidence="3" id="KW-0732">Signal</keyword>
<evidence type="ECO:0000313" key="5">
    <source>
        <dbReference type="Proteomes" id="UP000708208"/>
    </source>
</evidence>
<dbReference type="AlphaFoldDB" id="A0A8J2IZ35"/>
<dbReference type="PANTHER" id="PTHR10380">
    <property type="entry name" value="CUTICLE PROTEIN"/>
    <property type="match status" value="1"/>
</dbReference>
<keyword evidence="1 2" id="KW-0193">Cuticle</keyword>
<gene>
    <name evidence="4" type="ORF">AFUS01_LOCUS659</name>
</gene>
<evidence type="ECO:0000256" key="2">
    <source>
        <dbReference type="PROSITE-ProRule" id="PRU00497"/>
    </source>
</evidence>
<protein>
    <submittedName>
        <fullName evidence="4">Uncharacterized protein</fullName>
    </submittedName>
</protein>
<dbReference type="EMBL" id="CAJVCH010003387">
    <property type="protein sequence ID" value="CAG7648468.1"/>
    <property type="molecule type" value="Genomic_DNA"/>
</dbReference>
<dbReference type="InterPro" id="IPR031311">
    <property type="entry name" value="CHIT_BIND_RR_consensus"/>
</dbReference>
<name>A0A8J2IZ35_9HEXA</name>
<dbReference type="Proteomes" id="UP000708208">
    <property type="component" value="Unassembled WGS sequence"/>
</dbReference>
<dbReference type="GO" id="GO:0062129">
    <property type="term" value="C:chitin-based extracellular matrix"/>
    <property type="evidence" value="ECO:0007669"/>
    <property type="project" value="TreeGrafter"/>
</dbReference>
<accession>A0A8J2IZ35</accession>
<dbReference type="InterPro" id="IPR050468">
    <property type="entry name" value="Cuticle_Struct_Prot"/>
</dbReference>
<evidence type="ECO:0000256" key="1">
    <source>
        <dbReference type="ARBA" id="ARBA00022460"/>
    </source>
</evidence>
<evidence type="ECO:0000313" key="4">
    <source>
        <dbReference type="EMBL" id="CAG7648468.1"/>
    </source>
</evidence>
<dbReference type="GO" id="GO:0008010">
    <property type="term" value="F:structural constituent of chitin-based larval cuticle"/>
    <property type="evidence" value="ECO:0007669"/>
    <property type="project" value="TreeGrafter"/>
</dbReference>
<dbReference type="PANTHER" id="PTHR10380:SF173">
    <property type="entry name" value="CUTICULAR PROTEIN 47EF, ISOFORM C-RELATED"/>
    <property type="match status" value="1"/>
</dbReference>
<proteinExistence type="predicted"/>
<dbReference type="Pfam" id="PF00379">
    <property type="entry name" value="Chitin_bind_4"/>
    <property type="match status" value="1"/>
</dbReference>
<evidence type="ECO:0000256" key="3">
    <source>
        <dbReference type="SAM" id="SignalP"/>
    </source>
</evidence>
<feature type="chain" id="PRO_5035280967" evidence="3">
    <location>
        <begin position="18"/>
        <end position="112"/>
    </location>
</feature>
<comment type="caution">
    <text evidence="4">The sequence shown here is derived from an EMBL/GenBank/DDBJ whole genome shotgun (WGS) entry which is preliminary data.</text>
</comment>
<feature type="signal peptide" evidence="3">
    <location>
        <begin position="1"/>
        <end position="17"/>
    </location>
</feature>
<dbReference type="InterPro" id="IPR000618">
    <property type="entry name" value="Insect_cuticle"/>
</dbReference>
<keyword evidence="5" id="KW-1185">Reference proteome</keyword>